<evidence type="ECO:0000313" key="1">
    <source>
        <dbReference type="EMBL" id="KAK2709935.1"/>
    </source>
</evidence>
<dbReference type="Proteomes" id="UP001187531">
    <property type="component" value="Unassembled WGS sequence"/>
</dbReference>
<reference evidence="1" key="1">
    <citation type="submission" date="2023-07" db="EMBL/GenBank/DDBJ databases">
        <title>Chromosome-level genome assembly of Artemia franciscana.</title>
        <authorList>
            <person name="Jo E."/>
        </authorList>
    </citation>
    <scope>NUCLEOTIDE SEQUENCE</scope>
    <source>
        <tissue evidence="1">Whole body</tissue>
    </source>
</reference>
<dbReference type="EMBL" id="JAVRJZ010000017">
    <property type="protein sequence ID" value="KAK2709935.1"/>
    <property type="molecule type" value="Genomic_DNA"/>
</dbReference>
<protein>
    <recommendedName>
        <fullName evidence="3">Reverse transcriptase domain-containing protein</fullName>
    </recommendedName>
</protein>
<comment type="caution">
    <text evidence="1">The sequence shown here is derived from an EMBL/GenBank/DDBJ whole genome shotgun (WGS) entry which is preliminary data.</text>
</comment>
<gene>
    <name evidence="1" type="ORF">QYM36_013572</name>
</gene>
<evidence type="ECO:0000313" key="2">
    <source>
        <dbReference type="Proteomes" id="UP001187531"/>
    </source>
</evidence>
<sequence length="118" mass="13613">MASYFSKVGMNIKTSIEERFEEGTIEANDETLKPVKSLLLFADDISYTMAGRSEQELDQTLSDDMAKIEKWLRLSKLKLNYSKSASIVFGHSTNHYLWLKELKVGYAPVPRRKLVKRH</sequence>
<evidence type="ECO:0008006" key="3">
    <source>
        <dbReference type="Google" id="ProtNLM"/>
    </source>
</evidence>
<organism evidence="1 2">
    <name type="scientific">Artemia franciscana</name>
    <name type="common">Brine shrimp</name>
    <name type="synonym">Artemia sanfranciscana</name>
    <dbReference type="NCBI Taxonomy" id="6661"/>
    <lineage>
        <taxon>Eukaryota</taxon>
        <taxon>Metazoa</taxon>
        <taxon>Ecdysozoa</taxon>
        <taxon>Arthropoda</taxon>
        <taxon>Crustacea</taxon>
        <taxon>Branchiopoda</taxon>
        <taxon>Anostraca</taxon>
        <taxon>Artemiidae</taxon>
        <taxon>Artemia</taxon>
    </lineage>
</organism>
<accession>A0AA88L6M6</accession>
<dbReference type="AlphaFoldDB" id="A0AA88L6M6"/>
<keyword evidence="2" id="KW-1185">Reference proteome</keyword>
<name>A0AA88L6M6_ARTSF</name>
<proteinExistence type="predicted"/>